<keyword evidence="2" id="KW-1185">Reference proteome</keyword>
<comment type="caution">
    <text evidence="1">The sequence shown here is derived from an EMBL/GenBank/DDBJ whole genome shotgun (WGS) entry which is preliminary data.</text>
</comment>
<proteinExistence type="predicted"/>
<dbReference type="RefSeq" id="WP_166191634.1">
    <property type="nucleotide sequence ID" value="NZ_JAAOIV010000001.1"/>
</dbReference>
<protein>
    <submittedName>
        <fullName evidence="1">CopG family transcriptional regulator</fullName>
    </submittedName>
</protein>
<dbReference type="GO" id="GO:0006355">
    <property type="term" value="P:regulation of DNA-templated transcription"/>
    <property type="evidence" value="ECO:0007669"/>
    <property type="project" value="InterPro"/>
</dbReference>
<dbReference type="InterPro" id="IPR010985">
    <property type="entry name" value="Ribbon_hlx_hlx"/>
</dbReference>
<reference evidence="1" key="1">
    <citation type="submission" date="2020-03" db="EMBL/GenBank/DDBJ databases">
        <title>Draft sequencing of Calidifontibacter sp. DB0510.</title>
        <authorList>
            <person name="Kim D.-U."/>
        </authorList>
    </citation>
    <scope>NUCLEOTIDE SEQUENCE</scope>
    <source>
        <strain evidence="1">DB0510</strain>
    </source>
</reference>
<dbReference type="EMBL" id="JAAOIV010000001">
    <property type="protein sequence ID" value="NHN54262.1"/>
    <property type="molecule type" value="Genomic_DNA"/>
</dbReference>
<evidence type="ECO:0000313" key="2">
    <source>
        <dbReference type="Proteomes" id="UP000744769"/>
    </source>
</evidence>
<gene>
    <name evidence="1" type="ORF">G9U51_00495</name>
</gene>
<dbReference type="Proteomes" id="UP000744769">
    <property type="component" value="Unassembled WGS sequence"/>
</dbReference>
<dbReference type="SUPFAM" id="SSF47598">
    <property type="entry name" value="Ribbon-helix-helix"/>
    <property type="match status" value="1"/>
</dbReference>
<name>A0A967AXI4_9MICO</name>
<accession>A0A967AXI4</accession>
<sequence>MAMTLRLTEQQTRLLRETAERDGTSMHALAVRAIDAYLAPRTAVRDRLLGQILAEDAAVLERLRDA</sequence>
<organism evidence="1 2">
    <name type="scientific">Metallococcus carri</name>
    <dbReference type="NCBI Taxonomy" id="1656884"/>
    <lineage>
        <taxon>Bacteria</taxon>
        <taxon>Bacillati</taxon>
        <taxon>Actinomycetota</taxon>
        <taxon>Actinomycetes</taxon>
        <taxon>Micrococcales</taxon>
        <taxon>Dermacoccaceae</taxon>
        <taxon>Metallococcus</taxon>
    </lineage>
</organism>
<dbReference type="AlphaFoldDB" id="A0A967AXI4"/>
<evidence type="ECO:0000313" key="1">
    <source>
        <dbReference type="EMBL" id="NHN54262.1"/>
    </source>
</evidence>